<dbReference type="EMBL" id="CP016896">
    <property type="protein sequence ID" value="APV36053.1"/>
    <property type="molecule type" value="Genomic_DNA"/>
</dbReference>
<accession>A0A1P8EIM1</accession>
<dbReference type="PANTHER" id="PTHR10000:SF53">
    <property type="entry name" value="5-AMINO-6-(5-PHOSPHO-D-RIBITYLAMINO)URACIL PHOSPHATASE YBJI-RELATED"/>
    <property type="match status" value="1"/>
</dbReference>
<dbReference type="CDD" id="cd07518">
    <property type="entry name" value="HAD_YbiV-Like"/>
    <property type="match status" value="1"/>
</dbReference>
<dbReference type="InterPro" id="IPR000150">
    <property type="entry name" value="Cof"/>
</dbReference>
<dbReference type="GO" id="GO:0000287">
    <property type="term" value="F:magnesium ion binding"/>
    <property type="evidence" value="ECO:0007669"/>
    <property type="project" value="TreeGrafter"/>
</dbReference>
<dbReference type="SFLD" id="SFLDS00003">
    <property type="entry name" value="Haloacid_Dehalogenase"/>
    <property type="match status" value="1"/>
</dbReference>
<dbReference type="SUPFAM" id="SSF56784">
    <property type="entry name" value="HAD-like"/>
    <property type="match status" value="1"/>
</dbReference>
<keyword evidence="1" id="KW-0378">Hydrolase</keyword>
<dbReference type="NCBIfam" id="TIGR00099">
    <property type="entry name" value="Cof-subfamily"/>
    <property type="match status" value="1"/>
</dbReference>
<evidence type="ECO:0000313" key="1">
    <source>
        <dbReference type="EMBL" id="APV36053.1"/>
    </source>
</evidence>
<dbReference type="NCBIfam" id="TIGR01484">
    <property type="entry name" value="HAD-SF-IIB"/>
    <property type="match status" value="1"/>
</dbReference>
<dbReference type="Gene3D" id="3.40.50.1000">
    <property type="entry name" value="HAD superfamily/HAD-like"/>
    <property type="match status" value="1"/>
</dbReference>
<dbReference type="InterPro" id="IPR006379">
    <property type="entry name" value="HAD-SF_hydro_IIB"/>
</dbReference>
<dbReference type="PANTHER" id="PTHR10000">
    <property type="entry name" value="PHOSPHOSERINE PHOSPHATASE"/>
    <property type="match status" value="1"/>
</dbReference>
<organism evidence="1 2">
    <name type="scientific">Acinetobacter soli</name>
    <dbReference type="NCBI Taxonomy" id="487316"/>
    <lineage>
        <taxon>Bacteria</taxon>
        <taxon>Pseudomonadati</taxon>
        <taxon>Pseudomonadota</taxon>
        <taxon>Gammaproteobacteria</taxon>
        <taxon>Moraxellales</taxon>
        <taxon>Moraxellaceae</taxon>
        <taxon>Acinetobacter</taxon>
    </lineage>
</organism>
<dbReference type="InterPro" id="IPR023214">
    <property type="entry name" value="HAD_sf"/>
</dbReference>
<dbReference type="RefSeq" id="WP_076032833.1">
    <property type="nucleotide sequence ID" value="NZ_BKCR01000008.1"/>
</dbReference>
<proteinExistence type="predicted"/>
<evidence type="ECO:0000313" key="2">
    <source>
        <dbReference type="Proteomes" id="UP000185674"/>
    </source>
</evidence>
<dbReference type="Gene3D" id="3.30.1240.10">
    <property type="match status" value="1"/>
</dbReference>
<dbReference type="GO" id="GO:0005829">
    <property type="term" value="C:cytosol"/>
    <property type="evidence" value="ECO:0007669"/>
    <property type="project" value="TreeGrafter"/>
</dbReference>
<dbReference type="eggNOG" id="COG0561">
    <property type="taxonomic scope" value="Bacteria"/>
</dbReference>
<dbReference type="AlphaFoldDB" id="A0A1P8EIM1"/>
<dbReference type="STRING" id="487316.BEN76_08500"/>
<dbReference type="GO" id="GO:0016791">
    <property type="term" value="F:phosphatase activity"/>
    <property type="evidence" value="ECO:0007669"/>
    <property type="project" value="TreeGrafter"/>
</dbReference>
<dbReference type="Pfam" id="PF08282">
    <property type="entry name" value="Hydrolase_3"/>
    <property type="match status" value="1"/>
</dbReference>
<dbReference type="Proteomes" id="UP000185674">
    <property type="component" value="Chromosome"/>
</dbReference>
<dbReference type="SFLD" id="SFLDG01140">
    <property type="entry name" value="C2.B:_Phosphomannomutase_and_P"/>
    <property type="match status" value="1"/>
</dbReference>
<gene>
    <name evidence="1" type="ORF">BEN76_08500</name>
</gene>
<dbReference type="KEGG" id="asol:BEN76_08500"/>
<sequence length="283" mass="31857">MPVKLIAVDMDGTFLNSEKKYNKARFLKQYAQLKQRGIKFVAASGNPLYTLQAYFPEIAHEIAFVAENGVYVTDQNQEIHYSAYAPDTLERMVRDLESEYGSSVILCAKSCAYVRSDVSQKILDKLNIYFKSIQQVDSLLDVKEPIGKVTLTTVEHDFESMEQYLNQQDYVQNQLTKAVSSGFGFIDLIIPNKHKAFGLSFLQKKWGIADDAMLTIGDNNNDIEMVQKAGYGFAMQNAIPALKKVAKFHARSNEEEGVLDVIDLVLQSKGFSEDLFCEPEAMS</sequence>
<name>A0A1P8EIM1_9GAMM</name>
<reference evidence="1 2" key="1">
    <citation type="submission" date="2016-08" db="EMBL/GenBank/DDBJ databases">
        <title>Complete genome sequence of Acinetobacter baylyi strain GFJ2.</title>
        <authorList>
            <person name="Tabata M."/>
            <person name="Kuboki S."/>
            <person name="Gibu N."/>
            <person name="Kinouchi Y."/>
            <person name="Vangnai A."/>
            <person name="Kasai D."/>
            <person name="Fukuda M."/>
        </authorList>
    </citation>
    <scope>NUCLEOTIDE SEQUENCE [LARGE SCALE GENOMIC DNA]</scope>
    <source>
        <strain evidence="1 2">GFJ2</strain>
    </source>
</reference>
<dbReference type="InterPro" id="IPR036412">
    <property type="entry name" value="HAD-like_sf"/>
</dbReference>
<protein>
    <submittedName>
        <fullName evidence="1">Hydrolase</fullName>
    </submittedName>
</protein>